<accession>A0A9P7PZ80</accession>
<organism evidence="1 2">
    <name type="scientific">Claviceps humidiphila</name>
    <dbReference type="NCBI Taxonomy" id="1294629"/>
    <lineage>
        <taxon>Eukaryota</taxon>
        <taxon>Fungi</taxon>
        <taxon>Dikarya</taxon>
        <taxon>Ascomycota</taxon>
        <taxon>Pezizomycotina</taxon>
        <taxon>Sordariomycetes</taxon>
        <taxon>Hypocreomycetidae</taxon>
        <taxon>Hypocreales</taxon>
        <taxon>Clavicipitaceae</taxon>
        <taxon>Claviceps</taxon>
    </lineage>
</organism>
<sequence>MKDHSSHNVKKVDDVVDSLQVHLTSGSFQNADLEHLSARLQSAIPLVNFWLTNPTTLDKLTRPKDLDSQCCKLWNTCVRERMSWTAQRCETERDAGDANTVLMSAWLLSFLCLELDRVLSNKPSDQAEEASYMMGLMVPLVKASINDANFETARLALQRGAAHLDNLNLAVGRGEKEPAEDKVCFNFQAKYYAMRIWL</sequence>
<dbReference type="Proteomes" id="UP000732380">
    <property type="component" value="Unassembled WGS sequence"/>
</dbReference>
<keyword evidence="2" id="KW-1185">Reference proteome</keyword>
<gene>
    <name evidence="1" type="ORF">E4U13_003950</name>
</gene>
<name>A0A9P7PZ80_9HYPO</name>
<protein>
    <submittedName>
        <fullName evidence="1">Uncharacterized protein</fullName>
    </submittedName>
</protein>
<feature type="non-terminal residue" evidence="1">
    <location>
        <position position="1"/>
    </location>
</feature>
<evidence type="ECO:0000313" key="1">
    <source>
        <dbReference type="EMBL" id="KAG6113195.1"/>
    </source>
</evidence>
<proteinExistence type="predicted"/>
<reference evidence="1 2" key="1">
    <citation type="journal article" date="2020" name="bioRxiv">
        <title>Whole genome comparisons of ergot fungi reveals the divergence and evolution of species within the genus Claviceps are the result of varying mechanisms driving genome evolution and host range expansion.</title>
        <authorList>
            <person name="Wyka S.A."/>
            <person name="Mondo S.J."/>
            <person name="Liu M."/>
            <person name="Dettman J."/>
            <person name="Nalam V."/>
            <person name="Broders K.D."/>
        </authorList>
    </citation>
    <scope>NUCLEOTIDE SEQUENCE [LARGE SCALE GENOMIC DNA]</scope>
    <source>
        <strain evidence="1 2">LM576</strain>
    </source>
</reference>
<evidence type="ECO:0000313" key="2">
    <source>
        <dbReference type="Proteomes" id="UP000732380"/>
    </source>
</evidence>
<dbReference type="EMBL" id="SRQM01000305">
    <property type="protein sequence ID" value="KAG6113195.1"/>
    <property type="molecule type" value="Genomic_DNA"/>
</dbReference>
<comment type="caution">
    <text evidence="1">The sequence shown here is derived from an EMBL/GenBank/DDBJ whole genome shotgun (WGS) entry which is preliminary data.</text>
</comment>
<dbReference type="AlphaFoldDB" id="A0A9P7PZ80"/>